<evidence type="ECO:0000256" key="1">
    <source>
        <dbReference type="SAM" id="MobiDB-lite"/>
    </source>
</evidence>
<protein>
    <submittedName>
        <fullName evidence="2">Uncharacterized protein</fullName>
    </submittedName>
</protein>
<gene>
    <name evidence="2" type="ORF">TIFTF001_027307</name>
</gene>
<sequence>MGEGWAMKFDKILLLIAPGREINDAESLVLTPCRRGYSQKERLSLANAEEEWIRSFQRSTPVTSRTRQSDSSVKSRELWDFS</sequence>
<proteinExistence type="predicted"/>
<dbReference type="AlphaFoldDB" id="A0AA88IZF0"/>
<organism evidence="2 3">
    <name type="scientific">Ficus carica</name>
    <name type="common">Common fig</name>
    <dbReference type="NCBI Taxonomy" id="3494"/>
    <lineage>
        <taxon>Eukaryota</taxon>
        <taxon>Viridiplantae</taxon>
        <taxon>Streptophyta</taxon>
        <taxon>Embryophyta</taxon>
        <taxon>Tracheophyta</taxon>
        <taxon>Spermatophyta</taxon>
        <taxon>Magnoliopsida</taxon>
        <taxon>eudicotyledons</taxon>
        <taxon>Gunneridae</taxon>
        <taxon>Pentapetalae</taxon>
        <taxon>rosids</taxon>
        <taxon>fabids</taxon>
        <taxon>Rosales</taxon>
        <taxon>Moraceae</taxon>
        <taxon>Ficeae</taxon>
        <taxon>Ficus</taxon>
    </lineage>
</organism>
<reference evidence="2" key="1">
    <citation type="submission" date="2023-07" db="EMBL/GenBank/DDBJ databases">
        <title>draft genome sequence of fig (Ficus carica).</title>
        <authorList>
            <person name="Takahashi T."/>
            <person name="Nishimura K."/>
        </authorList>
    </citation>
    <scope>NUCLEOTIDE SEQUENCE</scope>
</reference>
<accession>A0AA88IZF0</accession>
<name>A0AA88IZF0_FICCA</name>
<dbReference type="Proteomes" id="UP001187192">
    <property type="component" value="Unassembled WGS sequence"/>
</dbReference>
<evidence type="ECO:0000313" key="2">
    <source>
        <dbReference type="EMBL" id="GMN58205.1"/>
    </source>
</evidence>
<feature type="region of interest" description="Disordered" evidence="1">
    <location>
        <begin position="60"/>
        <end position="82"/>
    </location>
</feature>
<evidence type="ECO:0000313" key="3">
    <source>
        <dbReference type="Proteomes" id="UP001187192"/>
    </source>
</evidence>
<keyword evidence="3" id="KW-1185">Reference proteome</keyword>
<feature type="compositionally biased region" description="Polar residues" evidence="1">
    <location>
        <begin position="60"/>
        <end position="72"/>
    </location>
</feature>
<dbReference type="EMBL" id="BTGU01000076">
    <property type="protein sequence ID" value="GMN58205.1"/>
    <property type="molecule type" value="Genomic_DNA"/>
</dbReference>
<comment type="caution">
    <text evidence="2">The sequence shown here is derived from an EMBL/GenBank/DDBJ whole genome shotgun (WGS) entry which is preliminary data.</text>
</comment>
<feature type="compositionally biased region" description="Basic and acidic residues" evidence="1">
    <location>
        <begin position="73"/>
        <end position="82"/>
    </location>
</feature>